<dbReference type="InterPro" id="IPR019476">
    <property type="entry name" value="T4SS_TraD_DNA-bd"/>
</dbReference>
<dbReference type="Gene3D" id="3.40.50.300">
    <property type="entry name" value="P-loop containing nucleotide triphosphate hydrolases"/>
    <property type="match status" value="1"/>
</dbReference>
<gene>
    <name evidence="2" type="ordered locus">A1E_02660</name>
</gene>
<accession>A8EYP3</accession>
<protein>
    <submittedName>
        <fullName evidence="2">Putative conjugative transfer protein TraD</fullName>
    </submittedName>
</protein>
<proteinExistence type="predicted"/>
<evidence type="ECO:0000313" key="2">
    <source>
        <dbReference type="EMBL" id="ABV73476.1"/>
    </source>
</evidence>
<name>A8EYP3_RICCK</name>
<dbReference type="KEGG" id="rcm:A1E_02660"/>
<dbReference type="Pfam" id="PF10412">
    <property type="entry name" value="TrwB_AAD_bind"/>
    <property type="match status" value="1"/>
</dbReference>
<feature type="domain" description="Type IV secretion system coupling protein TraD DNA-binding" evidence="1">
    <location>
        <begin position="11"/>
        <end position="41"/>
    </location>
</feature>
<dbReference type="HOGENOM" id="CLU_3157249_0_0_5"/>
<dbReference type="Proteomes" id="UP000007056">
    <property type="component" value="Chromosome"/>
</dbReference>
<reference evidence="3" key="1">
    <citation type="submission" date="2007-09" db="EMBL/GenBank/DDBJ databases">
        <title>Complete genome sequence of Rickettsia canadensis.</title>
        <authorList>
            <person name="Madan A."/>
            <person name="Fahey J."/>
            <person name="Helton E."/>
            <person name="Ketteman M."/>
            <person name="Madan A."/>
            <person name="Rodrigues S."/>
            <person name="Sanchez A."/>
            <person name="Whiting M."/>
            <person name="Dasch G."/>
            <person name="Eremeeva M."/>
        </authorList>
    </citation>
    <scope>NUCLEOTIDE SEQUENCE [LARGE SCALE GENOMIC DNA]</scope>
    <source>
        <strain evidence="3">McKiel</strain>
    </source>
</reference>
<evidence type="ECO:0000259" key="1">
    <source>
        <dbReference type="Pfam" id="PF10412"/>
    </source>
</evidence>
<sequence>MVYKNNKASNICFSGLPLLKDSERTHILITGTTGSSKTNILLLPLLLC</sequence>
<dbReference type="EMBL" id="CP000409">
    <property type="protein sequence ID" value="ABV73476.1"/>
    <property type="molecule type" value="Genomic_DNA"/>
</dbReference>
<dbReference type="RefSeq" id="WP_012148673.1">
    <property type="nucleotide sequence ID" value="NC_009879.1"/>
</dbReference>
<dbReference type="AlphaFoldDB" id="A8EYP3"/>
<dbReference type="InterPro" id="IPR027417">
    <property type="entry name" value="P-loop_NTPase"/>
</dbReference>
<organism evidence="2 3">
    <name type="scientific">Rickettsia canadensis (strain McKiel)</name>
    <dbReference type="NCBI Taxonomy" id="293613"/>
    <lineage>
        <taxon>Bacteria</taxon>
        <taxon>Pseudomonadati</taxon>
        <taxon>Pseudomonadota</taxon>
        <taxon>Alphaproteobacteria</taxon>
        <taxon>Rickettsiales</taxon>
        <taxon>Rickettsiaceae</taxon>
        <taxon>Rickettsieae</taxon>
        <taxon>Rickettsia</taxon>
        <taxon>belli group</taxon>
    </lineage>
</organism>
<evidence type="ECO:0000313" key="3">
    <source>
        <dbReference type="Proteomes" id="UP000007056"/>
    </source>
</evidence>